<feature type="transmembrane region" description="Helical" evidence="7">
    <location>
        <begin position="84"/>
        <end position="104"/>
    </location>
</feature>
<feature type="non-terminal residue" evidence="9">
    <location>
        <position position="179"/>
    </location>
</feature>
<dbReference type="GO" id="GO:0005886">
    <property type="term" value="C:plasma membrane"/>
    <property type="evidence" value="ECO:0007669"/>
    <property type="project" value="TreeGrafter"/>
</dbReference>
<dbReference type="PANTHER" id="PTHR11453">
    <property type="entry name" value="ANION EXCHANGE PROTEIN"/>
    <property type="match status" value="1"/>
</dbReference>
<evidence type="ECO:0000256" key="6">
    <source>
        <dbReference type="ARBA" id="ARBA00049347"/>
    </source>
</evidence>
<dbReference type="Pfam" id="PF00955">
    <property type="entry name" value="HCO3_cotransp"/>
    <property type="match status" value="1"/>
</dbReference>
<keyword evidence="3 7" id="KW-0812">Transmembrane</keyword>
<dbReference type="PRINTS" id="PR00165">
    <property type="entry name" value="ANIONEXCHNGR"/>
</dbReference>
<evidence type="ECO:0000313" key="9">
    <source>
        <dbReference type="EMBL" id="CEK82950.1"/>
    </source>
</evidence>
<proteinExistence type="predicted"/>
<keyword evidence="4 7" id="KW-1133">Transmembrane helix</keyword>
<evidence type="ECO:0000256" key="1">
    <source>
        <dbReference type="ARBA" id="ARBA00004141"/>
    </source>
</evidence>
<name>A0A0B7AST4_9EUPU</name>
<reference evidence="9" key="1">
    <citation type="submission" date="2014-12" db="EMBL/GenBank/DDBJ databases">
        <title>Insight into the proteome of Arion vulgaris.</title>
        <authorList>
            <person name="Aradska J."/>
            <person name="Bulat T."/>
            <person name="Smidak R."/>
            <person name="Sarate P."/>
            <person name="Gangsoo J."/>
            <person name="Sialana F."/>
            <person name="Bilban M."/>
            <person name="Lubec G."/>
        </authorList>
    </citation>
    <scope>NUCLEOTIDE SEQUENCE</scope>
    <source>
        <tissue evidence="9">Skin</tissue>
    </source>
</reference>
<organism evidence="9">
    <name type="scientific">Arion vulgaris</name>
    <dbReference type="NCBI Taxonomy" id="1028688"/>
    <lineage>
        <taxon>Eukaryota</taxon>
        <taxon>Metazoa</taxon>
        <taxon>Spiralia</taxon>
        <taxon>Lophotrochozoa</taxon>
        <taxon>Mollusca</taxon>
        <taxon>Gastropoda</taxon>
        <taxon>Heterobranchia</taxon>
        <taxon>Euthyneura</taxon>
        <taxon>Panpulmonata</taxon>
        <taxon>Eupulmonata</taxon>
        <taxon>Stylommatophora</taxon>
        <taxon>Helicina</taxon>
        <taxon>Arionoidea</taxon>
        <taxon>Arionidae</taxon>
        <taxon>Arion</taxon>
    </lineage>
</organism>
<keyword evidence="2" id="KW-0406">Ion transport</keyword>
<evidence type="ECO:0000256" key="5">
    <source>
        <dbReference type="ARBA" id="ARBA00023136"/>
    </source>
</evidence>
<evidence type="ECO:0000256" key="2">
    <source>
        <dbReference type="ARBA" id="ARBA00022681"/>
    </source>
</evidence>
<evidence type="ECO:0000256" key="3">
    <source>
        <dbReference type="ARBA" id="ARBA00022692"/>
    </source>
</evidence>
<protein>
    <recommendedName>
        <fullName evidence="8">Bicarbonate transporter-like transmembrane domain-containing protein</fullName>
    </recommendedName>
</protein>
<dbReference type="AlphaFoldDB" id="A0A0B7AST4"/>
<gene>
    <name evidence="9" type="primary">ORF134383</name>
</gene>
<dbReference type="GO" id="GO:0015701">
    <property type="term" value="P:bicarbonate transport"/>
    <property type="evidence" value="ECO:0007669"/>
    <property type="project" value="TreeGrafter"/>
</dbReference>
<dbReference type="GO" id="GO:0005452">
    <property type="term" value="F:solute:inorganic anion antiporter activity"/>
    <property type="evidence" value="ECO:0007669"/>
    <property type="project" value="InterPro"/>
</dbReference>
<accession>A0A0B7AST4</accession>
<feature type="domain" description="Bicarbonate transporter-like transmembrane" evidence="8">
    <location>
        <begin position="35"/>
        <end position="179"/>
    </location>
</feature>
<evidence type="ECO:0000256" key="7">
    <source>
        <dbReference type="SAM" id="Phobius"/>
    </source>
</evidence>
<comment type="subcellular location">
    <subcellularLocation>
        <location evidence="1">Membrane</location>
        <topology evidence="1">Multi-pass membrane protein</topology>
    </subcellularLocation>
</comment>
<keyword evidence="2" id="KW-0813">Transport</keyword>
<keyword evidence="5 7" id="KW-0472">Membrane</keyword>
<dbReference type="PANTHER" id="PTHR11453:SF47">
    <property type="entry name" value="ANION EXCHANGE PROTEIN"/>
    <property type="match status" value="1"/>
</dbReference>
<keyword evidence="2" id="KW-0039">Anion exchange</keyword>
<dbReference type="InterPro" id="IPR011531">
    <property type="entry name" value="HCO3_transpt-like_TM_dom"/>
</dbReference>
<dbReference type="EMBL" id="HACG01036085">
    <property type="protein sequence ID" value="CEK82950.1"/>
    <property type="molecule type" value="Transcribed_RNA"/>
</dbReference>
<feature type="transmembrane region" description="Helical" evidence="7">
    <location>
        <begin position="140"/>
        <end position="159"/>
    </location>
</feature>
<dbReference type="GO" id="GO:0051453">
    <property type="term" value="P:regulation of intracellular pH"/>
    <property type="evidence" value="ECO:0007669"/>
    <property type="project" value="TreeGrafter"/>
</dbReference>
<feature type="transmembrane region" description="Helical" evidence="7">
    <location>
        <begin position="51"/>
        <end position="72"/>
    </location>
</feature>
<dbReference type="GO" id="GO:0006820">
    <property type="term" value="P:monoatomic anion transport"/>
    <property type="evidence" value="ECO:0007669"/>
    <property type="project" value="InterPro"/>
</dbReference>
<evidence type="ECO:0000256" key="4">
    <source>
        <dbReference type="ARBA" id="ARBA00022989"/>
    </source>
</evidence>
<evidence type="ECO:0000259" key="8">
    <source>
        <dbReference type="Pfam" id="PF00955"/>
    </source>
</evidence>
<dbReference type="InterPro" id="IPR001717">
    <property type="entry name" value="Anion_exchange"/>
</dbReference>
<sequence>SSSDLSTYLEGNSSAWRTENISSKSIFVLAQTSSIGYQKEAIEEMNKPNTALLSLILVFGTFLIAYFLRVFRNSKFLGRSVRRALGDFGVLISLLSMVLLSIIMNKTYVQKLDITKPFTPTSPERGWFINPMGIYQTTPVWLTFAAALPAFLIFILLFMETQITEMILNKKERKLKKGS</sequence>
<dbReference type="InterPro" id="IPR003020">
    <property type="entry name" value="HCO3_transpt_euk"/>
</dbReference>
<comment type="catalytic activity">
    <reaction evidence="6">
        <text>hydrogencarbonate(in) + chloride(out) = hydrogencarbonate(out) + chloride(in)</text>
        <dbReference type="Rhea" id="RHEA:72363"/>
        <dbReference type="ChEBI" id="CHEBI:17544"/>
        <dbReference type="ChEBI" id="CHEBI:17996"/>
    </reaction>
</comment>
<feature type="non-terminal residue" evidence="9">
    <location>
        <position position="1"/>
    </location>
</feature>